<evidence type="ECO:0000313" key="1">
    <source>
        <dbReference type="EMBL" id="KRX50832.1"/>
    </source>
</evidence>
<reference evidence="1 2" key="1">
    <citation type="submission" date="2015-01" db="EMBL/GenBank/DDBJ databases">
        <title>Evolution of Trichinella species and genotypes.</title>
        <authorList>
            <person name="Korhonen P.K."/>
            <person name="Edoardo P."/>
            <person name="Giuseppe L.R."/>
            <person name="Gasser R.B."/>
        </authorList>
    </citation>
    <scope>NUCLEOTIDE SEQUENCE [LARGE SCALE GENOMIC DNA]</scope>
    <source>
        <strain evidence="1">ISS417</strain>
    </source>
</reference>
<evidence type="ECO:0000313" key="2">
    <source>
        <dbReference type="Proteomes" id="UP000055048"/>
    </source>
</evidence>
<organism evidence="1 2">
    <name type="scientific">Trichinella murrelli</name>
    <dbReference type="NCBI Taxonomy" id="144512"/>
    <lineage>
        <taxon>Eukaryota</taxon>
        <taxon>Metazoa</taxon>
        <taxon>Ecdysozoa</taxon>
        <taxon>Nematoda</taxon>
        <taxon>Enoplea</taxon>
        <taxon>Dorylaimia</taxon>
        <taxon>Trichinellida</taxon>
        <taxon>Trichinellidae</taxon>
        <taxon>Trichinella</taxon>
    </lineage>
</organism>
<keyword evidence="2" id="KW-1185">Reference proteome</keyword>
<dbReference type="EMBL" id="JYDJ01000003">
    <property type="protein sequence ID" value="KRX50832.1"/>
    <property type="molecule type" value="Genomic_DNA"/>
</dbReference>
<accession>A0A0V0UHW6</accession>
<dbReference type="AlphaFoldDB" id="A0A0V0UHW6"/>
<sequence length="123" mass="13973">MGVYQTRQRLYPCRFLISVGSEMKQMLTGTSLISSSQHHFSGVDTEEQQYLQSDIPTIFRSIVSIVKYMYVSVSSGPHVFNWDPFQSSDHSGSQHFSPYTLYTVCQNVIPPFADCLARKAHSK</sequence>
<protein>
    <submittedName>
        <fullName evidence="1">Uncharacterized protein</fullName>
    </submittedName>
</protein>
<gene>
    <name evidence="1" type="ORF">T05_7703</name>
</gene>
<comment type="caution">
    <text evidence="1">The sequence shown here is derived from an EMBL/GenBank/DDBJ whole genome shotgun (WGS) entry which is preliminary data.</text>
</comment>
<name>A0A0V0UHW6_9BILA</name>
<proteinExistence type="predicted"/>
<dbReference type="Proteomes" id="UP000055048">
    <property type="component" value="Unassembled WGS sequence"/>
</dbReference>